<dbReference type="EMBL" id="VJWX01000016">
    <property type="protein sequence ID" value="TVT61217.1"/>
    <property type="molecule type" value="Genomic_DNA"/>
</dbReference>
<dbReference type="Proteomes" id="UP000320011">
    <property type="component" value="Unassembled WGS sequence"/>
</dbReference>
<proteinExistence type="predicted"/>
<gene>
    <name evidence="1" type="ORF">FNH05_03410</name>
</gene>
<reference evidence="1 2" key="1">
    <citation type="submission" date="2019-07" db="EMBL/GenBank/DDBJ databases">
        <authorList>
            <person name="Duangmal K."/>
            <person name="Teo W.F.A."/>
        </authorList>
    </citation>
    <scope>NUCLEOTIDE SEQUENCE [LARGE SCALE GENOMIC DNA]</scope>
    <source>
        <strain evidence="1 2">TBRC 6029</strain>
    </source>
</reference>
<organism evidence="1 2">
    <name type="scientific">Amycolatopsis rhizosphaerae</name>
    <dbReference type="NCBI Taxonomy" id="2053003"/>
    <lineage>
        <taxon>Bacteria</taxon>
        <taxon>Bacillati</taxon>
        <taxon>Actinomycetota</taxon>
        <taxon>Actinomycetes</taxon>
        <taxon>Pseudonocardiales</taxon>
        <taxon>Pseudonocardiaceae</taxon>
        <taxon>Amycolatopsis</taxon>
    </lineage>
</organism>
<comment type="caution">
    <text evidence="1">The sequence shown here is derived from an EMBL/GenBank/DDBJ whole genome shotgun (WGS) entry which is preliminary data.</text>
</comment>
<evidence type="ECO:0000313" key="1">
    <source>
        <dbReference type="EMBL" id="TVT61217.1"/>
    </source>
</evidence>
<name>A0A558DJP5_9PSEU</name>
<reference evidence="1 2" key="2">
    <citation type="submission" date="2019-08" db="EMBL/GenBank/DDBJ databases">
        <title>Amycolatopsis acidicola sp. nov., isolated from peat swamp forest soil.</title>
        <authorList>
            <person name="Srisuk N."/>
        </authorList>
    </citation>
    <scope>NUCLEOTIDE SEQUENCE [LARGE SCALE GENOMIC DNA]</scope>
    <source>
        <strain evidence="1 2">TBRC 6029</strain>
    </source>
</reference>
<evidence type="ECO:0008006" key="3">
    <source>
        <dbReference type="Google" id="ProtNLM"/>
    </source>
</evidence>
<dbReference type="AlphaFoldDB" id="A0A558DJP5"/>
<evidence type="ECO:0000313" key="2">
    <source>
        <dbReference type="Proteomes" id="UP000320011"/>
    </source>
</evidence>
<accession>A0A558DJP5</accession>
<dbReference type="RefSeq" id="WP_144585781.1">
    <property type="nucleotide sequence ID" value="NZ_VJWX01000016.1"/>
</dbReference>
<sequence>MNRLNRLGATVRAELRQRRHHPAFRIDPPVLGAGQRLALEQLLARTPAAPGPEASEVDSVEEGPVDEKALAEAATNLWRAQRRLAGDGERTSSRERQAGRYLRTVRDALAEAGLVVQDHDGDTFHPGRSLEALLFQEEPGLTTETVLETVRPSVYFHDRRIQMGQVIVGSPAPGPEPTEQ</sequence>
<dbReference type="OrthoDB" id="3213585at2"/>
<protein>
    <recommendedName>
        <fullName evidence="3">Nucleotide exchange factor GrpE</fullName>
    </recommendedName>
</protein>
<keyword evidence="2" id="KW-1185">Reference proteome</keyword>